<name>A0A926NWI1_9SPHI</name>
<accession>A0A926NWI1</accession>
<proteinExistence type="predicted"/>
<evidence type="ECO:0000259" key="2">
    <source>
        <dbReference type="Pfam" id="PF07715"/>
    </source>
</evidence>
<feature type="chain" id="PRO_5037587322" evidence="1">
    <location>
        <begin position="27"/>
        <end position="956"/>
    </location>
</feature>
<evidence type="ECO:0000313" key="4">
    <source>
        <dbReference type="Proteomes" id="UP000619078"/>
    </source>
</evidence>
<feature type="domain" description="TonB-dependent receptor plug" evidence="2">
    <location>
        <begin position="65"/>
        <end position="162"/>
    </location>
</feature>
<dbReference type="SUPFAM" id="SSF56935">
    <property type="entry name" value="Porins"/>
    <property type="match status" value="1"/>
</dbReference>
<comment type="caution">
    <text evidence="3">The sequence shown here is derived from an EMBL/GenBank/DDBJ whole genome shotgun (WGS) entry which is preliminary data.</text>
</comment>
<gene>
    <name evidence="3" type="ORF">IDJ76_19790</name>
</gene>
<dbReference type="Pfam" id="PF07715">
    <property type="entry name" value="Plug"/>
    <property type="match status" value="1"/>
</dbReference>
<evidence type="ECO:0000256" key="1">
    <source>
        <dbReference type="SAM" id="SignalP"/>
    </source>
</evidence>
<dbReference type="InterPro" id="IPR023997">
    <property type="entry name" value="TonB-dep_OMP_SusC/RagA_CS"/>
</dbReference>
<feature type="signal peptide" evidence="1">
    <location>
        <begin position="1"/>
        <end position="26"/>
    </location>
</feature>
<dbReference type="InterPro" id="IPR023996">
    <property type="entry name" value="TonB-dep_OMP_SusC/RagA"/>
</dbReference>
<dbReference type="InterPro" id="IPR037066">
    <property type="entry name" value="Plug_dom_sf"/>
</dbReference>
<dbReference type="InterPro" id="IPR012910">
    <property type="entry name" value="Plug_dom"/>
</dbReference>
<protein>
    <submittedName>
        <fullName evidence="3">SusC/RagA family TonB-linked outer membrane protein</fullName>
    </submittedName>
</protein>
<dbReference type="Proteomes" id="UP000619078">
    <property type="component" value="Unassembled WGS sequence"/>
</dbReference>
<dbReference type="RefSeq" id="WP_191165911.1">
    <property type="nucleotide sequence ID" value="NZ_JACWMX010000011.1"/>
</dbReference>
<reference evidence="3" key="1">
    <citation type="submission" date="2020-09" db="EMBL/GenBank/DDBJ databases">
        <title>Novel species of Mucilaginibacter isolated from a glacier on the Tibetan Plateau.</title>
        <authorList>
            <person name="Liu Q."/>
            <person name="Xin Y.-H."/>
        </authorList>
    </citation>
    <scope>NUCLEOTIDE SEQUENCE</scope>
    <source>
        <strain evidence="3">ZB1P21</strain>
    </source>
</reference>
<keyword evidence="4" id="KW-1185">Reference proteome</keyword>
<dbReference type="NCBIfam" id="TIGR04056">
    <property type="entry name" value="OMP_RagA_SusC"/>
    <property type="match status" value="1"/>
</dbReference>
<organism evidence="3 4">
    <name type="scientific">Mucilaginibacter glaciei</name>
    <dbReference type="NCBI Taxonomy" id="2772109"/>
    <lineage>
        <taxon>Bacteria</taxon>
        <taxon>Pseudomonadati</taxon>
        <taxon>Bacteroidota</taxon>
        <taxon>Sphingobacteriia</taxon>
        <taxon>Sphingobacteriales</taxon>
        <taxon>Sphingobacteriaceae</taxon>
        <taxon>Mucilaginibacter</taxon>
    </lineage>
</organism>
<keyword evidence="1" id="KW-0732">Signal</keyword>
<dbReference type="Gene3D" id="2.170.130.10">
    <property type="entry name" value="TonB-dependent receptor, plug domain"/>
    <property type="match status" value="1"/>
</dbReference>
<evidence type="ECO:0000313" key="3">
    <source>
        <dbReference type="EMBL" id="MBD1395355.1"/>
    </source>
</evidence>
<dbReference type="AlphaFoldDB" id="A0A926NWI1"/>
<dbReference type="NCBIfam" id="TIGR04057">
    <property type="entry name" value="SusC_RagA_signa"/>
    <property type="match status" value="1"/>
</dbReference>
<dbReference type="EMBL" id="JACWMX010000011">
    <property type="protein sequence ID" value="MBD1395355.1"/>
    <property type="molecule type" value="Genomic_DNA"/>
</dbReference>
<sequence>MRNRILQKKLFLTTTGICIIALGAYAQTSIPGRLTSARDTTSPPKSDSVAQRINLPFNTVVTNGKTTAVTQAIYTESLVKQPVTNVLNALTGRLAGLYTQQNSGQPGLDAVSLTLRGRTPIILVDGIPRPLTTIDLEEIESVTVLKDAMSTALLGVRGANGAILITTRKGTPYKQVISFTAQTAFQQPIGMPKALNAFNYATLRNEAIDNEVRVNPSFNTGLRYSATDLQLFKDQTDPNGHPDVDWRKQILKSSAQLNRYSLNLSGGNNSVRYFAALEHLSQDGLFKTDNANTYNTNNYFSSYLIRSNVDLNLTPKLSGGIHLLGRIYNVNEPGATTASIYNSFLTTPNNAYPIINPNGSFGGTPQFVNNIQGQATASGYLQTYTRDILADFFVKRTLDELTPGLYVKGLVSYASNLNETINRSKPVVAFQRFVSGTGVESYGSALTVQANQLNSNTISTVNGIPNQGQGRQNYLEASVGYDRTFNQVNNVNAVILANSDNNVYGSNIGYNVAGFSGRGAYSYNEKYLAEVAFSYNGSNYYPGNSHYKYGFFPVFGLGWNIAKEGFLKNSKWINSLKLAANYGKTGNDNPGYFAYIQRIFDGPSAYFGTAAAANQTLIESTLANPNITFEKADKLDISLQGTVIGKLGFVIDYYNNKFTDVLTQRGRNTTLLGNTYPNENIGRYRYNGFDFQLSWRQPSAGGFGYFIAANAGLQQSKVLYIDEPNQLYPYLQRTGQKVGQAFGYQAAGLFQSQADINAAAQNGVATVAGYIPQPGDIKYKDLNGDNIINQFDQAPIGPTGPLITYGADLGFNYKFFDFSALIQGVANYSVYLNGNSYWEFQNNGFGQAYEQQLGRYTPATAATATYPRLSIGTNVNNQVFSSYWYRNANYIRLKTVQAGFTLPARYANAVKLKSLRIFITGINLLTITKLKDRDPEVYNGAYPIQKLVNLGINVKL</sequence>